<proteinExistence type="predicted"/>
<comment type="caution">
    <text evidence="1">The sequence shown here is derived from an EMBL/GenBank/DDBJ whole genome shotgun (WGS) entry which is preliminary data.</text>
</comment>
<accession>A0AAP8KLS7</accession>
<name>A0AAP8KLS7_9ENTR</name>
<dbReference type="AlphaFoldDB" id="A0AAP8KLS7"/>
<gene>
    <name evidence="1" type="ORF">CGZ54_25725</name>
</gene>
<evidence type="ECO:0000313" key="1">
    <source>
        <dbReference type="EMBL" id="PJG36898.1"/>
    </source>
</evidence>
<evidence type="ECO:0000313" key="2">
    <source>
        <dbReference type="Proteomes" id="UP000231328"/>
    </source>
</evidence>
<organism evidence="1 2">
    <name type="scientific">Enterobacter hormaechei</name>
    <dbReference type="NCBI Taxonomy" id="158836"/>
    <lineage>
        <taxon>Bacteria</taxon>
        <taxon>Pseudomonadati</taxon>
        <taxon>Pseudomonadota</taxon>
        <taxon>Gammaproteobacteria</taxon>
        <taxon>Enterobacterales</taxon>
        <taxon>Enterobacteriaceae</taxon>
        <taxon>Enterobacter</taxon>
        <taxon>Enterobacter cloacae complex</taxon>
    </lineage>
</organism>
<dbReference type="EMBL" id="NMVR01000066">
    <property type="protein sequence ID" value="PJG36898.1"/>
    <property type="molecule type" value="Genomic_DNA"/>
</dbReference>
<dbReference type="Proteomes" id="UP000231328">
    <property type="component" value="Unassembled WGS sequence"/>
</dbReference>
<reference evidence="1 2" key="1">
    <citation type="submission" date="2017-07" db="EMBL/GenBank/DDBJ databases">
        <title>Draft genome sequence of Enterobacter cloacae ST128, a clinical strain coproducing KPC-2 and NDM-1 carbapenemases.</title>
        <authorList>
            <person name="Li X."/>
        </authorList>
    </citation>
    <scope>NUCLEOTIDE SEQUENCE [LARGE SCALE GENOMIC DNA]</scope>
    <source>
        <strain evidence="1 2">HBY</strain>
    </source>
</reference>
<protein>
    <submittedName>
        <fullName evidence="1">Type VI secretion domain protein</fullName>
    </submittedName>
</protein>
<sequence>MLMSVENQNAVTGESVVLERPQTGGVYASLFEKINLSPVSELSALDIWQDAQAMSDASADERLTAGMQVFLECLSKSGAKIEKLDKTLIDHHIATLDYPA</sequence>